<evidence type="ECO:0000256" key="2">
    <source>
        <dbReference type="ARBA" id="ARBA00022475"/>
    </source>
</evidence>
<evidence type="ECO:0000256" key="1">
    <source>
        <dbReference type="ARBA" id="ARBA00004651"/>
    </source>
</evidence>
<comment type="subcellular location">
    <subcellularLocation>
        <location evidence="1">Cell membrane</location>
        <topology evidence="1">Multi-pass membrane protein</topology>
    </subcellularLocation>
</comment>
<feature type="transmembrane region" description="Helical" evidence="6">
    <location>
        <begin position="84"/>
        <end position="110"/>
    </location>
</feature>
<dbReference type="PANTHER" id="PTHR30250">
    <property type="entry name" value="PST FAMILY PREDICTED COLANIC ACID TRANSPORTER"/>
    <property type="match status" value="1"/>
</dbReference>
<dbReference type="Pfam" id="PF13440">
    <property type="entry name" value="Polysacc_synt_3"/>
    <property type="match status" value="1"/>
</dbReference>
<keyword evidence="2" id="KW-1003">Cell membrane</keyword>
<evidence type="ECO:0000313" key="8">
    <source>
        <dbReference type="Proteomes" id="UP000831537"/>
    </source>
</evidence>
<keyword evidence="5 6" id="KW-0472">Membrane</keyword>
<name>A0ABY4GS03_9BACI</name>
<dbReference type="RefSeq" id="WP_244747491.1">
    <property type="nucleotide sequence ID" value="NZ_CP095071.1"/>
</dbReference>
<dbReference type="Proteomes" id="UP000831537">
    <property type="component" value="Chromosome"/>
</dbReference>
<evidence type="ECO:0000256" key="3">
    <source>
        <dbReference type="ARBA" id="ARBA00022692"/>
    </source>
</evidence>
<feature type="transmembrane region" description="Helical" evidence="6">
    <location>
        <begin position="370"/>
        <end position="393"/>
    </location>
</feature>
<dbReference type="EMBL" id="CP095071">
    <property type="protein sequence ID" value="UOQ87049.1"/>
    <property type="molecule type" value="Genomic_DNA"/>
</dbReference>
<feature type="transmembrane region" description="Helical" evidence="6">
    <location>
        <begin position="50"/>
        <end position="72"/>
    </location>
</feature>
<feature type="transmembrane region" description="Helical" evidence="6">
    <location>
        <begin position="12"/>
        <end position="38"/>
    </location>
</feature>
<keyword evidence="4 6" id="KW-1133">Transmembrane helix</keyword>
<keyword evidence="8" id="KW-1185">Reference proteome</keyword>
<evidence type="ECO:0000256" key="4">
    <source>
        <dbReference type="ARBA" id="ARBA00022989"/>
    </source>
</evidence>
<dbReference type="InterPro" id="IPR050833">
    <property type="entry name" value="Poly_Biosynth_Transport"/>
</dbReference>
<evidence type="ECO:0000256" key="5">
    <source>
        <dbReference type="ARBA" id="ARBA00023136"/>
    </source>
</evidence>
<evidence type="ECO:0000313" key="7">
    <source>
        <dbReference type="EMBL" id="UOQ87049.1"/>
    </source>
</evidence>
<proteinExistence type="predicted"/>
<feature type="transmembrane region" description="Helical" evidence="6">
    <location>
        <begin position="176"/>
        <end position="198"/>
    </location>
</feature>
<evidence type="ECO:0000256" key="6">
    <source>
        <dbReference type="SAM" id="Phobius"/>
    </source>
</evidence>
<accession>A0ABY4GS03</accession>
<organism evidence="7 8">
    <name type="scientific">Gracilibacillus salinarum</name>
    <dbReference type="NCBI Taxonomy" id="2932255"/>
    <lineage>
        <taxon>Bacteria</taxon>
        <taxon>Bacillati</taxon>
        <taxon>Bacillota</taxon>
        <taxon>Bacilli</taxon>
        <taxon>Bacillales</taxon>
        <taxon>Bacillaceae</taxon>
        <taxon>Gracilibacillus</taxon>
    </lineage>
</organism>
<feature type="transmembrane region" description="Helical" evidence="6">
    <location>
        <begin position="122"/>
        <end position="139"/>
    </location>
</feature>
<feature type="transmembrane region" description="Helical" evidence="6">
    <location>
        <begin position="399"/>
        <end position="421"/>
    </location>
</feature>
<keyword evidence="3 6" id="KW-0812">Transmembrane</keyword>
<feature type="transmembrane region" description="Helical" evidence="6">
    <location>
        <begin position="300"/>
        <end position="321"/>
    </location>
</feature>
<feature type="transmembrane region" description="Helical" evidence="6">
    <location>
        <begin position="341"/>
        <end position="358"/>
    </location>
</feature>
<sequence length="429" mass="47586">MFNKLSKFFKNKFIRNVIIMVSGTAGAQAITMLLSPIITRVYGPENYGLMGTFMAIVIIMGPIASLTYPIAIVLPKKDSEAKNLILLSVIIAISGAAIVAILLLILKPFIVEWFDIGDIQGYLYLIPVVLLGACFLQINEQWLIRKNSFKVSAKAAILQVIVTQGGKAGIGLFAPYASVLIIISAFNEAIKGIFMFLLSKRNVPLKFVKNAINFEELKEVARKYRDFPKYRSPQVFLNASSQNLPVLMLTAFFGPAAAGFYSIGRTVLNIPSQLIGKSVGDVFYPRISEAANNKEDVTGIVIKATMILAMIGLIPYGIIVAFGPQLFSFVFGEEWFRAGEYARWMALWVYFMFINQPSVKTLPVINAQRFHLIFTIVMLIGRVSVLFLGYYLYSSDIVAVAFFGIASAVLNIALIFGTVYLTKKHKRMT</sequence>
<protein>
    <submittedName>
        <fullName evidence="7">Oligosaccharide flippase family protein</fullName>
    </submittedName>
</protein>
<gene>
    <name evidence="7" type="ORF">MUN87_09275</name>
</gene>
<dbReference type="PANTHER" id="PTHR30250:SF28">
    <property type="entry name" value="POLYSACCHARIDE BIOSYNTHESIS PROTEIN"/>
    <property type="match status" value="1"/>
</dbReference>
<reference evidence="7 8" key="1">
    <citation type="submission" date="2022-04" db="EMBL/GenBank/DDBJ databases">
        <title>Gracilibacillus sp. isolated from saltern.</title>
        <authorList>
            <person name="Won M."/>
            <person name="Lee C.-M."/>
            <person name="Woen H.-Y."/>
            <person name="Kwon S.-W."/>
        </authorList>
    </citation>
    <scope>NUCLEOTIDE SEQUENCE [LARGE SCALE GENOMIC DNA]</scope>
    <source>
        <strain evidence="7 8">SSPM10-3</strain>
    </source>
</reference>